<keyword evidence="2" id="KW-1064">Adaptive immunity</keyword>
<dbReference type="InterPro" id="IPR013783">
    <property type="entry name" value="Ig-like_fold"/>
</dbReference>
<keyword evidence="9" id="KW-1185">Reference proteome</keyword>
<dbReference type="InParanoid" id="A0A7N6BF82"/>
<feature type="signal peptide" evidence="6">
    <location>
        <begin position="1"/>
        <end position="20"/>
    </location>
</feature>
<dbReference type="InterPro" id="IPR003599">
    <property type="entry name" value="Ig_sub"/>
</dbReference>
<dbReference type="PROSITE" id="PS50835">
    <property type="entry name" value="IG_LIKE"/>
    <property type="match status" value="1"/>
</dbReference>
<keyword evidence="1 6" id="KW-0732">Signal</keyword>
<dbReference type="Ensembl" id="ENSATET00000055397.2">
    <property type="protein sequence ID" value="ENSATEP00000061727.1"/>
    <property type="gene ID" value="ENSATEG00000027755.2"/>
</dbReference>
<evidence type="ECO:0000256" key="4">
    <source>
        <dbReference type="ARBA" id="ARBA00023319"/>
    </source>
</evidence>
<dbReference type="GeneTree" id="ENSGT01030000234557"/>
<dbReference type="GO" id="GO:0042101">
    <property type="term" value="C:T cell receptor complex"/>
    <property type="evidence" value="ECO:0007669"/>
    <property type="project" value="UniProtKB-KW"/>
</dbReference>
<evidence type="ECO:0000256" key="2">
    <source>
        <dbReference type="ARBA" id="ARBA00023130"/>
    </source>
</evidence>
<dbReference type="InterPro" id="IPR013106">
    <property type="entry name" value="Ig_V-set"/>
</dbReference>
<proteinExistence type="predicted"/>
<evidence type="ECO:0000256" key="1">
    <source>
        <dbReference type="ARBA" id="ARBA00022729"/>
    </source>
</evidence>
<keyword evidence="3" id="KW-0675">Receptor</keyword>
<evidence type="ECO:0000256" key="6">
    <source>
        <dbReference type="SAM" id="SignalP"/>
    </source>
</evidence>
<dbReference type="InterPro" id="IPR007110">
    <property type="entry name" value="Ig-like_dom"/>
</dbReference>
<reference evidence="8" key="2">
    <citation type="submission" date="2025-09" db="UniProtKB">
        <authorList>
            <consortium name="Ensembl"/>
        </authorList>
    </citation>
    <scope>IDENTIFICATION</scope>
</reference>
<dbReference type="Gene3D" id="2.60.40.10">
    <property type="entry name" value="Immunoglobulins"/>
    <property type="match status" value="1"/>
</dbReference>
<dbReference type="Proteomes" id="UP000265040">
    <property type="component" value="Unassembled WGS sequence"/>
</dbReference>
<protein>
    <recommendedName>
        <fullName evidence="7">Ig-like domain-containing protein</fullName>
    </recommendedName>
</protein>
<sequence>VQMEHWLWIILAALCFGKMGNKPTDYVTATEGDAVTLNCTFETSYTAYLFWYKQEKKNFPNAPWRRMRENVLWTEPNLLVQFIRSVKPSTEFHLQISSAAVSDSAVYYCALSETY</sequence>
<keyword evidence="4" id="KW-0393">Immunoglobulin domain</keyword>
<evidence type="ECO:0000313" key="9">
    <source>
        <dbReference type="Proteomes" id="UP000265040"/>
    </source>
</evidence>
<feature type="domain" description="Ig-like" evidence="7">
    <location>
        <begin position="29"/>
        <end position="115"/>
    </location>
</feature>
<dbReference type="AlphaFoldDB" id="A0A7N6BF82"/>
<dbReference type="OrthoDB" id="9631130at2759"/>
<keyword evidence="5" id="KW-1279">T cell receptor</keyword>
<dbReference type="PANTHER" id="PTHR19367:SF18">
    <property type="entry name" value="T CELL RECEPTOR ALPHA VARIABLE 16"/>
    <property type="match status" value="1"/>
</dbReference>
<dbReference type="PANTHER" id="PTHR19367">
    <property type="entry name" value="T-CELL RECEPTOR ALPHA CHAIN V REGION"/>
    <property type="match status" value="1"/>
</dbReference>
<dbReference type="SMART" id="SM00406">
    <property type="entry name" value="IGv"/>
    <property type="match status" value="1"/>
</dbReference>
<name>A0A7N6BF82_ANATE</name>
<evidence type="ECO:0000256" key="5">
    <source>
        <dbReference type="ARBA" id="ARBA00043266"/>
    </source>
</evidence>
<evidence type="ECO:0000259" key="7">
    <source>
        <dbReference type="PROSITE" id="PS50835"/>
    </source>
</evidence>
<evidence type="ECO:0000313" key="8">
    <source>
        <dbReference type="Ensembl" id="ENSATEP00000061727.1"/>
    </source>
</evidence>
<dbReference type="GO" id="GO:0002250">
    <property type="term" value="P:adaptive immune response"/>
    <property type="evidence" value="ECO:0007669"/>
    <property type="project" value="UniProtKB-KW"/>
</dbReference>
<reference evidence="8" key="1">
    <citation type="submission" date="2025-08" db="UniProtKB">
        <authorList>
            <consortium name="Ensembl"/>
        </authorList>
    </citation>
    <scope>IDENTIFICATION</scope>
</reference>
<feature type="chain" id="PRO_5030639159" description="Ig-like domain-containing protein" evidence="6">
    <location>
        <begin position="21"/>
        <end position="115"/>
    </location>
</feature>
<dbReference type="SUPFAM" id="SSF48726">
    <property type="entry name" value="Immunoglobulin"/>
    <property type="match status" value="1"/>
</dbReference>
<dbReference type="InterPro" id="IPR036179">
    <property type="entry name" value="Ig-like_dom_sf"/>
</dbReference>
<accession>A0A7N6BF82</accession>
<dbReference type="Pfam" id="PF07686">
    <property type="entry name" value="V-set"/>
    <property type="match status" value="1"/>
</dbReference>
<keyword evidence="5" id="KW-0391">Immunity</keyword>
<dbReference type="InterPro" id="IPR051287">
    <property type="entry name" value="TCR_variable_region"/>
</dbReference>
<evidence type="ECO:0000256" key="3">
    <source>
        <dbReference type="ARBA" id="ARBA00023170"/>
    </source>
</evidence>
<dbReference type="SMART" id="SM00409">
    <property type="entry name" value="IG"/>
    <property type="match status" value="1"/>
</dbReference>
<organism evidence="8 9">
    <name type="scientific">Anabas testudineus</name>
    <name type="common">Climbing perch</name>
    <name type="synonym">Anthias testudineus</name>
    <dbReference type="NCBI Taxonomy" id="64144"/>
    <lineage>
        <taxon>Eukaryota</taxon>
        <taxon>Metazoa</taxon>
        <taxon>Chordata</taxon>
        <taxon>Craniata</taxon>
        <taxon>Vertebrata</taxon>
        <taxon>Euteleostomi</taxon>
        <taxon>Actinopterygii</taxon>
        <taxon>Neopterygii</taxon>
        <taxon>Teleostei</taxon>
        <taxon>Neoteleostei</taxon>
        <taxon>Acanthomorphata</taxon>
        <taxon>Anabantaria</taxon>
        <taxon>Anabantiformes</taxon>
        <taxon>Anabantoidei</taxon>
        <taxon>Anabantidae</taxon>
        <taxon>Anabas</taxon>
    </lineage>
</organism>